<evidence type="ECO:0000256" key="7">
    <source>
        <dbReference type="ARBA" id="ARBA00022833"/>
    </source>
</evidence>
<protein>
    <recommendedName>
        <fullName evidence="3">RING-type E3 ubiquitin transferase</fullName>
        <ecNumber evidence="3">2.3.2.27</ecNumber>
    </recommendedName>
</protein>
<organism evidence="12">
    <name type="scientific">Setaria italica</name>
    <name type="common">Foxtail millet</name>
    <name type="synonym">Panicum italicum</name>
    <dbReference type="NCBI Taxonomy" id="4555"/>
    <lineage>
        <taxon>Eukaryota</taxon>
        <taxon>Viridiplantae</taxon>
        <taxon>Streptophyta</taxon>
        <taxon>Embryophyta</taxon>
        <taxon>Tracheophyta</taxon>
        <taxon>Spermatophyta</taxon>
        <taxon>Magnoliopsida</taxon>
        <taxon>Liliopsida</taxon>
        <taxon>Poales</taxon>
        <taxon>Poaceae</taxon>
        <taxon>PACMAD clade</taxon>
        <taxon>Panicoideae</taxon>
        <taxon>Panicodae</taxon>
        <taxon>Paniceae</taxon>
        <taxon>Cenchrinae</taxon>
        <taxon>Setaria</taxon>
    </lineage>
</organism>
<evidence type="ECO:0000256" key="4">
    <source>
        <dbReference type="ARBA" id="ARBA00022723"/>
    </source>
</evidence>
<dbReference type="InterPro" id="IPR013083">
    <property type="entry name" value="Znf_RING/FYVE/PHD"/>
</dbReference>
<evidence type="ECO:0000256" key="6">
    <source>
        <dbReference type="ARBA" id="ARBA00022786"/>
    </source>
</evidence>
<evidence type="ECO:0000313" key="12">
    <source>
        <dbReference type="EMBL" id="RCV44429.1"/>
    </source>
</evidence>
<dbReference type="KEGG" id="sita:101752985"/>
<feature type="chain" id="PRO_5016875710" description="RING-type E3 ubiquitin transferase" evidence="10">
    <location>
        <begin position="23"/>
        <end position="160"/>
    </location>
</feature>
<dbReference type="OrthoDB" id="6270329at2759"/>
<comment type="pathway">
    <text evidence="2">Protein modification; protein ubiquitination.</text>
</comment>
<keyword evidence="6" id="KW-0833">Ubl conjugation pathway</keyword>
<proteinExistence type="inferred from homology"/>
<dbReference type="Pfam" id="PF12678">
    <property type="entry name" value="zf-rbx1"/>
    <property type="match status" value="1"/>
</dbReference>
<accession>A0A368SPS2</accession>
<dbReference type="AlphaFoldDB" id="A0A368SPS2"/>
<dbReference type="GO" id="GO:0008270">
    <property type="term" value="F:zinc ion binding"/>
    <property type="evidence" value="ECO:0007669"/>
    <property type="project" value="UniProtKB-KW"/>
</dbReference>
<gene>
    <name evidence="12" type="ORF">SETIT_9G373500v2</name>
</gene>
<dbReference type="PANTHER" id="PTHR14155:SF86">
    <property type="entry name" value="OS06G0534500 PROTEIN"/>
    <property type="match status" value="1"/>
</dbReference>
<keyword evidence="4" id="KW-0479">Metal-binding</keyword>
<evidence type="ECO:0000259" key="11">
    <source>
        <dbReference type="PROSITE" id="PS50089"/>
    </source>
</evidence>
<comment type="similarity">
    <text evidence="8">Belongs to the RING-type zinc finger family. ATL subfamily.</text>
</comment>
<evidence type="ECO:0000256" key="3">
    <source>
        <dbReference type="ARBA" id="ARBA00012483"/>
    </source>
</evidence>
<dbReference type="GO" id="GO:0061630">
    <property type="term" value="F:ubiquitin protein ligase activity"/>
    <property type="evidence" value="ECO:0007669"/>
    <property type="project" value="UniProtKB-EC"/>
</dbReference>
<sequence>MAVVTAAGAVTVAACAAAAVLALTSPSSSYDEARRGGATVAEAGDAVLQPARSRECAVCLSELPAGAAEERSGPDGPAVRALPACGHAFHADCIGRWLPLRPECPLCRRPVLLADGQQAAARPAAALATAAAPAWARPARIACGFGDGRVVWTRSPSARQ</sequence>
<feature type="signal peptide" evidence="10">
    <location>
        <begin position="1"/>
        <end position="22"/>
    </location>
</feature>
<dbReference type="PROSITE" id="PS50089">
    <property type="entry name" value="ZF_RING_2"/>
    <property type="match status" value="1"/>
</dbReference>
<dbReference type="InterPro" id="IPR024766">
    <property type="entry name" value="Znf_RING_H2"/>
</dbReference>
<evidence type="ECO:0000256" key="2">
    <source>
        <dbReference type="ARBA" id="ARBA00004906"/>
    </source>
</evidence>
<comment type="catalytic activity">
    <reaction evidence="1">
        <text>S-ubiquitinyl-[E2 ubiquitin-conjugating enzyme]-L-cysteine + [acceptor protein]-L-lysine = [E2 ubiquitin-conjugating enzyme]-L-cysteine + N(6)-ubiquitinyl-[acceptor protein]-L-lysine.</text>
        <dbReference type="EC" id="2.3.2.27"/>
    </reaction>
</comment>
<reference evidence="12" key="2">
    <citation type="submission" date="2015-07" db="EMBL/GenBank/DDBJ databases">
        <authorList>
            <person name="Noorani M."/>
        </authorList>
    </citation>
    <scope>NUCLEOTIDE SEQUENCE</scope>
    <source>
        <strain evidence="12">Yugu1</strain>
    </source>
</reference>
<keyword evidence="5 9" id="KW-0863">Zinc-finger</keyword>
<dbReference type="EC" id="2.3.2.27" evidence="3"/>
<dbReference type="InterPro" id="IPR053238">
    <property type="entry name" value="RING-H2_zinc_finger"/>
</dbReference>
<dbReference type="EMBL" id="CM003536">
    <property type="protein sequence ID" value="RCV44429.1"/>
    <property type="molecule type" value="Genomic_DNA"/>
</dbReference>
<evidence type="ECO:0000256" key="9">
    <source>
        <dbReference type="PROSITE-ProRule" id="PRU00175"/>
    </source>
</evidence>
<dbReference type="SMART" id="SM00184">
    <property type="entry name" value="RING"/>
    <property type="match status" value="1"/>
</dbReference>
<dbReference type="Gene3D" id="3.30.40.10">
    <property type="entry name" value="Zinc/RING finger domain, C3HC4 (zinc finger)"/>
    <property type="match status" value="1"/>
</dbReference>
<dbReference type="SUPFAM" id="SSF57850">
    <property type="entry name" value="RING/U-box"/>
    <property type="match status" value="1"/>
</dbReference>
<evidence type="ECO:0000256" key="8">
    <source>
        <dbReference type="ARBA" id="ARBA00024209"/>
    </source>
</evidence>
<evidence type="ECO:0000256" key="5">
    <source>
        <dbReference type="ARBA" id="ARBA00022771"/>
    </source>
</evidence>
<feature type="domain" description="RING-type" evidence="11">
    <location>
        <begin position="56"/>
        <end position="108"/>
    </location>
</feature>
<dbReference type="InterPro" id="IPR001841">
    <property type="entry name" value="Znf_RING"/>
</dbReference>
<evidence type="ECO:0000256" key="10">
    <source>
        <dbReference type="SAM" id="SignalP"/>
    </source>
</evidence>
<evidence type="ECO:0000256" key="1">
    <source>
        <dbReference type="ARBA" id="ARBA00000900"/>
    </source>
</evidence>
<reference evidence="12" key="1">
    <citation type="journal article" date="2012" name="Nat. Biotechnol.">
        <title>Reference genome sequence of the model plant Setaria.</title>
        <authorList>
            <person name="Bennetzen J.L."/>
            <person name="Schmutz J."/>
            <person name="Wang H."/>
            <person name="Percifield R."/>
            <person name="Hawkins J."/>
            <person name="Pontaroli A.C."/>
            <person name="Estep M."/>
            <person name="Feng L."/>
            <person name="Vaughn J.N."/>
            <person name="Grimwood J."/>
            <person name="Jenkins J."/>
            <person name="Barry K."/>
            <person name="Lindquist E."/>
            <person name="Hellsten U."/>
            <person name="Deshpande S."/>
            <person name="Wang X."/>
            <person name="Wu X."/>
            <person name="Mitros T."/>
            <person name="Triplett J."/>
            <person name="Yang X."/>
            <person name="Ye C.Y."/>
            <person name="Mauro-Herrera M."/>
            <person name="Wang L."/>
            <person name="Li P."/>
            <person name="Sharma M."/>
            <person name="Sharma R."/>
            <person name="Ronald P.C."/>
            <person name="Panaud O."/>
            <person name="Kellogg E.A."/>
            <person name="Brutnell T.P."/>
            <person name="Doust A.N."/>
            <person name="Tuskan G.A."/>
            <person name="Rokhsar D."/>
            <person name="Devos K.M."/>
        </authorList>
    </citation>
    <scope>NUCLEOTIDE SEQUENCE [LARGE SCALE GENOMIC DNA]</scope>
    <source>
        <strain evidence="12">Yugu1</strain>
    </source>
</reference>
<keyword evidence="7" id="KW-0862">Zinc</keyword>
<keyword evidence="10" id="KW-0732">Signal</keyword>
<name>A0A368SPS2_SETIT</name>
<dbReference type="PANTHER" id="PTHR14155">
    <property type="entry name" value="RING FINGER DOMAIN-CONTAINING"/>
    <property type="match status" value="1"/>
</dbReference>